<dbReference type="STRING" id="1450648.CLORY_29950"/>
<accession>A0A1V4IJ47</accession>
<dbReference type="Proteomes" id="UP000190080">
    <property type="component" value="Unassembled WGS sequence"/>
</dbReference>
<keyword evidence="1" id="KW-0812">Transmembrane</keyword>
<dbReference type="Pfam" id="PF12730">
    <property type="entry name" value="ABC2_membrane_4"/>
    <property type="match status" value="1"/>
</dbReference>
<dbReference type="AlphaFoldDB" id="A0A1V4IJ47"/>
<dbReference type="OrthoDB" id="1930566at2"/>
<feature type="transmembrane region" description="Helical" evidence="1">
    <location>
        <begin position="17"/>
        <end position="38"/>
    </location>
</feature>
<dbReference type="RefSeq" id="WP_079425866.1">
    <property type="nucleotide sequence ID" value="NZ_MZGV01000036.1"/>
</dbReference>
<keyword evidence="3" id="KW-1185">Reference proteome</keyword>
<evidence type="ECO:0000313" key="2">
    <source>
        <dbReference type="EMBL" id="OPJ60021.1"/>
    </source>
</evidence>
<proteinExistence type="predicted"/>
<sequence length="245" mass="27538">MNNLLKMERYQLLHNRVFWGGMIGIFLIGFFTADTYLMEVLGPSGGAAKSLSDIFNGMVYDSTFVLIIVSSILALILGQEFSWRTIDQEICAGHSRRQIFSCKLIVYLIAFNLMAIIYPLAGCIREYGRFGIVGAALFFYSIIKAVVYSLLLNSVVFLIPILCCYCFRNTAKSVGVTAAIVFVLSLYLGYGMELGLPIAFLPIYQIREVVRSSAIIQPFSLIVGTVWLIVLLLMSWRIFRKCDLK</sequence>
<feature type="transmembrane region" description="Helical" evidence="1">
    <location>
        <begin position="99"/>
        <end position="118"/>
    </location>
</feature>
<reference evidence="2 3" key="1">
    <citation type="submission" date="2017-03" db="EMBL/GenBank/DDBJ databases">
        <title>Genome sequence of Clostridium oryzae DSM 28571.</title>
        <authorList>
            <person name="Poehlein A."/>
            <person name="Daniel R."/>
        </authorList>
    </citation>
    <scope>NUCLEOTIDE SEQUENCE [LARGE SCALE GENOMIC DNA]</scope>
    <source>
        <strain evidence="2 3">DSM 28571</strain>
    </source>
</reference>
<keyword evidence="1" id="KW-0472">Membrane</keyword>
<dbReference type="PANTHER" id="PTHR37305">
    <property type="entry name" value="INTEGRAL MEMBRANE PROTEIN-RELATED"/>
    <property type="match status" value="1"/>
</dbReference>
<dbReference type="EMBL" id="MZGV01000036">
    <property type="protein sequence ID" value="OPJ60021.1"/>
    <property type="molecule type" value="Genomic_DNA"/>
</dbReference>
<feature type="transmembrane region" description="Helical" evidence="1">
    <location>
        <begin position="138"/>
        <end position="167"/>
    </location>
</feature>
<organism evidence="2 3">
    <name type="scientific">Clostridium oryzae</name>
    <dbReference type="NCBI Taxonomy" id="1450648"/>
    <lineage>
        <taxon>Bacteria</taxon>
        <taxon>Bacillati</taxon>
        <taxon>Bacillota</taxon>
        <taxon>Clostridia</taxon>
        <taxon>Eubacteriales</taxon>
        <taxon>Clostridiaceae</taxon>
        <taxon>Clostridium</taxon>
    </lineage>
</organism>
<feature type="transmembrane region" description="Helical" evidence="1">
    <location>
        <begin position="215"/>
        <end position="239"/>
    </location>
</feature>
<gene>
    <name evidence="2" type="ORF">CLORY_29950</name>
</gene>
<dbReference type="PANTHER" id="PTHR37305:SF1">
    <property type="entry name" value="MEMBRANE PROTEIN"/>
    <property type="match status" value="1"/>
</dbReference>
<evidence type="ECO:0000313" key="3">
    <source>
        <dbReference type="Proteomes" id="UP000190080"/>
    </source>
</evidence>
<comment type="caution">
    <text evidence="2">The sequence shown here is derived from an EMBL/GenBank/DDBJ whole genome shotgun (WGS) entry which is preliminary data.</text>
</comment>
<feature type="transmembrane region" description="Helical" evidence="1">
    <location>
        <begin position="179"/>
        <end position="203"/>
    </location>
</feature>
<feature type="transmembrane region" description="Helical" evidence="1">
    <location>
        <begin position="58"/>
        <end position="78"/>
    </location>
</feature>
<evidence type="ECO:0000256" key="1">
    <source>
        <dbReference type="SAM" id="Phobius"/>
    </source>
</evidence>
<protein>
    <submittedName>
        <fullName evidence="2">ABC-2 family transporter protein</fullName>
    </submittedName>
</protein>
<name>A0A1V4IJ47_9CLOT</name>
<keyword evidence="1" id="KW-1133">Transmembrane helix</keyword>